<organism evidence="1 2">
    <name type="scientific">Naganishia onofrii</name>
    <dbReference type="NCBI Taxonomy" id="1851511"/>
    <lineage>
        <taxon>Eukaryota</taxon>
        <taxon>Fungi</taxon>
        <taxon>Dikarya</taxon>
        <taxon>Basidiomycota</taxon>
        <taxon>Agaricomycotina</taxon>
        <taxon>Tremellomycetes</taxon>
        <taxon>Filobasidiales</taxon>
        <taxon>Filobasidiaceae</taxon>
        <taxon>Naganishia</taxon>
    </lineage>
</organism>
<proteinExistence type="predicted"/>
<dbReference type="Proteomes" id="UP001234202">
    <property type="component" value="Unassembled WGS sequence"/>
</dbReference>
<sequence>MVAGAAAVTRVSVTLPDPSASPAPSEDKPSHWANDEGTLFHNPWPSFRQTNLTDLATMMYQVNIRAPPEPISTTAATIPIHTPDFSYSSSGSGGKSIPADQIKATWLGHACFLLELPSTTPGRRGIRLLLDPVFSDRCSPSAWVGPKRFTKVPCQVEDLPEIDAVVSQEMSDCEVDAQSGVDLDIPTLTRLLAHQKSFTPHLFMPLNTLYALPSNLQQAYKTTQLDWWGSAELQVEGVGRARLSALPSQHFTARGIFDRNKALWASWSVEELLDGDDNADVTDSAEKKVVGGKVGAKIWFGGDTGYCSVKDGQHSVDLQAPVCPAFKEIGEKYGGFDLGLIPIGAYDPRGFMSPIHNGPMDAVRMFKDTVSCPSSTISLSFIRGDGEER</sequence>
<protein>
    <submittedName>
        <fullName evidence="1">Uncharacterized protein</fullName>
    </submittedName>
</protein>
<evidence type="ECO:0000313" key="2">
    <source>
        <dbReference type="Proteomes" id="UP001234202"/>
    </source>
</evidence>
<evidence type="ECO:0000313" key="1">
    <source>
        <dbReference type="EMBL" id="KAJ9119334.1"/>
    </source>
</evidence>
<dbReference type="EMBL" id="JASBWV010000025">
    <property type="protein sequence ID" value="KAJ9119334.1"/>
    <property type="molecule type" value="Genomic_DNA"/>
</dbReference>
<gene>
    <name evidence="1" type="ORF">QFC24_005805</name>
</gene>
<accession>A0ACC2X5N2</accession>
<keyword evidence="2" id="KW-1185">Reference proteome</keyword>
<comment type="caution">
    <text evidence="1">The sequence shown here is derived from an EMBL/GenBank/DDBJ whole genome shotgun (WGS) entry which is preliminary data.</text>
</comment>
<reference evidence="1" key="1">
    <citation type="submission" date="2023-04" db="EMBL/GenBank/DDBJ databases">
        <title>Draft Genome sequencing of Naganishia species isolated from polar environments using Oxford Nanopore Technology.</title>
        <authorList>
            <person name="Leo P."/>
            <person name="Venkateswaran K."/>
        </authorList>
    </citation>
    <scope>NUCLEOTIDE SEQUENCE</scope>
    <source>
        <strain evidence="1">DBVPG 5303</strain>
    </source>
</reference>
<name>A0ACC2X5N2_9TREE</name>